<keyword evidence="1" id="KW-0614">Plasmid</keyword>
<proteinExistence type="predicted"/>
<sequence length="39" mass="4284">MSLFIPSLISSAKTIGCVITGVARVPKESSYKGLQYFKY</sequence>
<name>W5T6L6_BORHE</name>
<geneLocation type="plasmid" evidence="1">
    <name>unnamed</name>
</geneLocation>
<protein>
    <submittedName>
        <fullName evidence="1">Uncharacterized protein</fullName>
    </submittedName>
</protein>
<reference evidence="1" key="1">
    <citation type="submission" date="2013-04" db="EMBL/GenBank/DDBJ databases">
        <title>Comparative Genomics of Relapsing Fever Spirochetes.</title>
        <authorList>
            <person name="Schwan T.G."/>
            <person name="Raffel S.J."/>
            <person name="Porcella S.F."/>
            <person name="Martens C.A."/>
            <person name="Bruno D.P."/>
            <person name="Ricklefs S.M."/>
            <person name="Barbian K.B."/>
        </authorList>
    </citation>
    <scope>NUCLEOTIDE SEQUENCE</scope>
    <source>
        <strain evidence="1">MTW</strain>
        <plasmid evidence="1">unnamed</plasmid>
    </source>
</reference>
<evidence type="ECO:0000313" key="1">
    <source>
        <dbReference type="EMBL" id="AHH14794.1"/>
    </source>
</evidence>
<gene>
    <name evidence="1" type="ORF">BHW_0900066</name>
</gene>
<dbReference type="AlphaFoldDB" id="W5T6L6"/>
<dbReference type="HOGENOM" id="CLU_3305715_0_0_12"/>
<accession>W5T6L6</accession>
<organism evidence="1">
    <name type="scientific">Borrelia hermsii MTW</name>
    <dbReference type="NCBI Taxonomy" id="1313291"/>
    <lineage>
        <taxon>Bacteria</taxon>
        <taxon>Pseudomonadati</taxon>
        <taxon>Spirochaetota</taxon>
        <taxon>Spirochaetia</taxon>
        <taxon>Spirochaetales</taxon>
        <taxon>Borreliaceae</taxon>
        <taxon>Borrelia</taxon>
    </lineage>
</organism>
<dbReference type="EMBL" id="CP005704">
    <property type="protein sequence ID" value="AHH14794.1"/>
    <property type="molecule type" value="Genomic_DNA"/>
</dbReference>